<proteinExistence type="predicted"/>
<gene>
    <name evidence="2" type="ORF">Ahy_B03g063658</name>
</gene>
<protein>
    <submittedName>
        <fullName evidence="2">Uncharacterized protein</fullName>
    </submittedName>
</protein>
<dbReference type="Proteomes" id="UP000289738">
    <property type="component" value="Chromosome B03"/>
</dbReference>
<dbReference type="EMBL" id="SDMP01000013">
    <property type="protein sequence ID" value="RYR19000.1"/>
    <property type="molecule type" value="Genomic_DNA"/>
</dbReference>
<name>A0A444ZXP5_ARAHY</name>
<keyword evidence="3" id="KW-1185">Reference proteome</keyword>
<evidence type="ECO:0000256" key="1">
    <source>
        <dbReference type="SAM" id="MobiDB-lite"/>
    </source>
</evidence>
<evidence type="ECO:0000313" key="3">
    <source>
        <dbReference type="Proteomes" id="UP000289738"/>
    </source>
</evidence>
<feature type="region of interest" description="Disordered" evidence="1">
    <location>
        <begin position="132"/>
        <end position="157"/>
    </location>
</feature>
<reference evidence="2 3" key="1">
    <citation type="submission" date="2019-01" db="EMBL/GenBank/DDBJ databases">
        <title>Sequencing of cultivated peanut Arachis hypogaea provides insights into genome evolution and oil improvement.</title>
        <authorList>
            <person name="Chen X."/>
        </authorList>
    </citation>
    <scope>NUCLEOTIDE SEQUENCE [LARGE SCALE GENOMIC DNA]</scope>
    <source>
        <strain evidence="3">cv. Fuhuasheng</strain>
        <tissue evidence="2">Leaves</tissue>
    </source>
</reference>
<sequence>MSLTRHGSTKLPKPNTKQDYRSYLIEALREQAGDSFSLQISSLLYTVVAATAATALSTTVVATVSAADVTVVAVKKIYNLESDLHNSQQKVGSLESKLQQSFDMMKAYLMMKEGGIPEALVGFFSAREANDAESESTTPFEVRRSAGDSNGHPKTNI</sequence>
<dbReference type="AlphaFoldDB" id="A0A444ZXP5"/>
<organism evidence="2 3">
    <name type="scientific">Arachis hypogaea</name>
    <name type="common">Peanut</name>
    <dbReference type="NCBI Taxonomy" id="3818"/>
    <lineage>
        <taxon>Eukaryota</taxon>
        <taxon>Viridiplantae</taxon>
        <taxon>Streptophyta</taxon>
        <taxon>Embryophyta</taxon>
        <taxon>Tracheophyta</taxon>
        <taxon>Spermatophyta</taxon>
        <taxon>Magnoliopsida</taxon>
        <taxon>eudicotyledons</taxon>
        <taxon>Gunneridae</taxon>
        <taxon>Pentapetalae</taxon>
        <taxon>rosids</taxon>
        <taxon>fabids</taxon>
        <taxon>Fabales</taxon>
        <taxon>Fabaceae</taxon>
        <taxon>Papilionoideae</taxon>
        <taxon>50 kb inversion clade</taxon>
        <taxon>dalbergioids sensu lato</taxon>
        <taxon>Dalbergieae</taxon>
        <taxon>Pterocarpus clade</taxon>
        <taxon>Arachis</taxon>
    </lineage>
</organism>
<comment type="caution">
    <text evidence="2">The sequence shown here is derived from an EMBL/GenBank/DDBJ whole genome shotgun (WGS) entry which is preliminary data.</text>
</comment>
<evidence type="ECO:0000313" key="2">
    <source>
        <dbReference type="EMBL" id="RYR19000.1"/>
    </source>
</evidence>
<accession>A0A444ZXP5</accession>